<gene>
    <name evidence="3" type="ORF">MU516_00880</name>
</gene>
<dbReference type="Gene3D" id="3.50.50.60">
    <property type="entry name" value="FAD/NAD(P)-binding domain"/>
    <property type="match status" value="1"/>
</dbReference>
<dbReference type="SUPFAM" id="SSF51905">
    <property type="entry name" value="FAD/NAD(P)-binding domain"/>
    <property type="match status" value="1"/>
</dbReference>
<dbReference type="Pfam" id="PF01494">
    <property type="entry name" value="FAD_binding_3"/>
    <property type="match status" value="1"/>
</dbReference>
<evidence type="ECO:0000313" key="3">
    <source>
        <dbReference type="EMBL" id="MCT4331417.1"/>
    </source>
</evidence>
<organism evidence="3 4">
    <name type="scientific">Paracoccus maritimus</name>
    <dbReference type="NCBI Taxonomy" id="2933292"/>
    <lineage>
        <taxon>Bacteria</taxon>
        <taxon>Pseudomonadati</taxon>
        <taxon>Pseudomonadota</taxon>
        <taxon>Alphaproteobacteria</taxon>
        <taxon>Rhodobacterales</taxon>
        <taxon>Paracoccaceae</taxon>
        <taxon>Paracoccus</taxon>
    </lineage>
</organism>
<dbReference type="Gene3D" id="3.30.70.2450">
    <property type="match status" value="1"/>
</dbReference>
<dbReference type="RefSeq" id="WP_260275327.1">
    <property type="nucleotide sequence ID" value="NZ_JANAVZ010000001.1"/>
</dbReference>
<comment type="caution">
    <text evidence="3">The sequence shown here is derived from an EMBL/GenBank/DDBJ whole genome shotgun (WGS) entry which is preliminary data.</text>
</comment>
<dbReference type="PANTHER" id="PTHR43476">
    <property type="entry name" value="3-(3-HYDROXY-PHENYL)PROPIONATE/3-HYDROXYCINNAMIC ACID HYDROXYLASE"/>
    <property type="match status" value="1"/>
</dbReference>
<dbReference type="PANTHER" id="PTHR43476:SF3">
    <property type="entry name" value="FAD-BINDING MONOOXYGENASE"/>
    <property type="match status" value="1"/>
</dbReference>
<evidence type="ECO:0000259" key="2">
    <source>
        <dbReference type="Pfam" id="PF01494"/>
    </source>
</evidence>
<dbReference type="Gene3D" id="3.40.30.120">
    <property type="match status" value="1"/>
</dbReference>
<dbReference type="Proteomes" id="UP001320702">
    <property type="component" value="Unassembled WGS sequence"/>
</dbReference>
<name>A0ABT2K4F0_9RHOB</name>
<reference evidence="3 4" key="1">
    <citation type="submission" date="2022-04" db="EMBL/GenBank/DDBJ databases">
        <title>Paracoccus sp. YLB-12 draft genome sequence.</title>
        <authorList>
            <person name="Yu L."/>
        </authorList>
    </citation>
    <scope>NUCLEOTIDE SEQUENCE [LARGE SCALE GENOMIC DNA]</scope>
    <source>
        <strain evidence="3 4">YLB-12</strain>
    </source>
</reference>
<evidence type="ECO:0000256" key="1">
    <source>
        <dbReference type="ARBA" id="ARBA00023002"/>
    </source>
</evidence>
<keyword evidence="1" id="KW-0560">Oxidoreductase</keyword>
<evidence type="ECO:0000313" key="4">
    <source>
        <dbReference type="Proteomes" id="UP001320702"/>
    </source>
</evidence>
<keyword evidence="4" id="KW-1185">Reference proteome</keyword>
<dbReference type="InterPro" id="IPR002938">
    <property type="entry name" value="FAD-bd"/>
</dbReference>
<accession>A0ABT2K4F0</accession>
<dbReference type="EMBL" id="JANAVZ010000001">
    <property type="protein sequence ID" value="MCT4331417.1"/>
    <property type="molecule type" value="Genomic_DNA"/>
</dbReference>
<dbReference type="PRINTS" id="PR00420">
    <property type="entry name" value="RNGMNOXGNASE"/>
</dbReference>
<sequence>MSGHHDIPVYRRIGATPAPSVRTDQAGVVIAGAGPVGLAMALDLGRRGHCVTVVTRLDFIAHCSKAICFSKRSLDILDRLGVGDAVVAKGVTWNVGKVFRGDGQQPIYQFDMLPVKDQKRPGFINIQQYYVEEFLLDALLALPNVEIRWGHSIEQVTPRDDGVDLDILAAGTDYRLTADWLIACDGSRSTVRARMGLDFEGRVFEDNFLIADIRMTHEMPPERWFWFDPPFNPGKSALMHRQPDDVWRLDFQLGWDIDRDAATRPENVEPYIRAMLGGDVEFEREWYSVYTFQCRRMARFVHGHVIFAGDSAHLVSPFGARGCNGGFADIDNLGWKLDLVLRGKADQRLVQSYDHEAVLTADENILNSTRSTDFLTPKSPASQALRDAVLELAQDHEFARPFVNSGRLSTAVAYPESPLSTPDEDGWQGGVAPGAPVPDAPLGDGWLLERLGDDFVLLVHGWQGEVPAGLCVVATQGAAARRLGLPAGAACLVRPDQYVAARWMQPDRDRIGAALSRANGGTPWPN</sequence>
<feature type="domain" description="FAD-binding" evidence="2">
    <location>
        <begin position="27"/>
        <end position="363"/>
    </location>
</feature>
<dbReference type="NCBIfam" id="NF006002">
    <property type="entry name" value="PRK08132.1"/>
    <property type="match status" value="1"/>
</dbReference>
<protein>
    <submittedName>
        <fullName evidence="3">FAD-dependent oxidoreductase</fullName>
    </submittedName>
</protein>
<dbReference type="InterPro" id="IPR050631">
    <property type="entry name" value="PheA/TfdB_FAD_monoxygenase"/>
</dbReference>
<proteinExistence type="predicted"/>
<dbReference type="InterPro" id="IPR036188">
    <property type="entry name" value="FAD/NAD-bd_sf"/>
</dbReference>